<feature type="region of interest" description="Disordered" evidence="1">
    <location>
        <begin position="30"/>
        <end position="60"/>
    </location>
</feature>
<feature type="compositionally biased region" description="Basic and acidic residues" evidence="1">
    <location>
        <begin position="49"/>
        <end position="60"/>
    </location>
</feature>
<dbReference type="EMBL" id="VEPZ02000977">
    <property type="protein sequence ID" value="KAE8705971.1"/>
    <property type="molecule type" value="Genomic_DNA"/>
</dbReference>
<evidence type="ECO:0000313" key="3">
    <source>
        <dbReference type="Proteomes" id="UP000436088"/>
    </source>
</evidence>
<reference evidence="2" key="1">
    <citation type="submission" date="2019-09" db="EMBL/GenBank/DDBJ databases">
        <title>Draft genome information of white flower Hibiscus syriacus.</title>
        <authorList>
            <person name="Kim Y.-M."/>
        </authorList>
    </citation>
    <scope>NUCLEOTIDE SEQUENCE [LARGE SCALE GENOMIC DNA]</scope>
    <source>
        <strain evidence="2">YM2019G1</strain>
    </source>
</reference>
<organism evidence="2 3">
    <name type="scientific">Hibiscus syriacus</name>
    <name type="common">Rose of Sharon</name>
    <dbReference type="NCBI Taxonomy" id="106335"/>
    <lineage>
        <taxon>Eukaryota</taxon>
        <taxon>Viridiplantae</taxon>
        <taxon>Streptophyta</taxon>
        <taxon>Embryophyta</taxon>
        <taxon>Tracheophyta</taxon>
        <taxon>Spermatophyta</taxon>
        <taxon>Magnoliopsida</taxon>
        <taxon>eudicotyledons</taxon>
        <taxon>Gunneridae</taxon>
        <taxon>Pentapetalae</taxon>
        <taxon>rosids</taxon>
        <taxon>malvids</taxon>
        <taxon>Malvales</taxon>
        <taxon>Malvaceae</taxon>
        <taxon>Malvoideae</taxon>
        <taxon>Hibiscus</taxon>
    </lineage>
</organism>
<comment type="caution">
    <text evidence="2">The sequence shown here is derived from an EMBL/GenBank/DDBJ whole genome shotgun (WGS) entry which is preliminary data.</text>
</comment>
<dbReference type="Proteomes" id="UP000436088">
    <property type="component" value="Unassembled WGS sequence"/>
</dbReference>
<protein>
    <submittedName>
        <fullName evidence="2">Uncharacterized protein</fullName>
    </submittedName>
</protein>
<keyword evidence="3" id="KW-1185">Reference proteome</keyword>
<evidence type="ECO:0000256" key="1">
    <source>
        <dbReference type="SAM" id="MobiDB-lite"/>
    </source>
</evidence>
<sequence>MACVDAHFFRQLNIGAQVVGTSLTGNSDAVVPSRHTFPQRRRRCQPHPGEVDKIPKAKKW</sequence>
<name>A0A6A3AMZ0_HIBSY</name>
<accession>A0A6A3AMZ0</accession>
<dbReference type="AlphaFoldDB" id="A0A6A3AMZ0"/>
<proteinExistence type="predicted"/>
<gene>
    <name evidence="2" type="ORF">F3Y22_tig00110413pilonHSYRG00040</name>
</gene>
<evidence type="ECO:0000313" key="2">
    <source>
        <dbReference type="EMBL" id="KAE8705971.1"/>
    </source>
</evidence>